<dbReference type="PANTHER" id="PTHR32308">
    <property type="entry name" value="LYASE BETA SUBUNIT, PUTATIVE (AFU_ORTHOLOGUE AFUA_4G13030)-RELATED"/>
    <property type="match status" value="1"/>
</dbReference>
<evidence type="ECO:0000259" key="6">
    <source>
        <dbReference type="Pfam" id="PF03328"/>
    </source>
</evidence>
<protein>
    <submittedName>
        <fullName evidence="7">CoA ester lyase</fullName>
    </submittedName>
</protein>
<dbReference type="EMBL" id="VGLS01000496">
    <property type="protein sequence ID" value="MBM3225153.1"/>
    <property type="molecule type" value="Genomic_DNA"/>
</dbReference>
<feature type="binding site" evidence="4">
    <location>
        <position position="64"/>
    </location>
    <ligand>
        <name>substrate</name>
    </ligand>
</feature>
<dbReference type="InterPro" id="IPR015813">
    <property type="entry name" value="Pyrv/PenolPyrv_kinase-like_dom"/>
</dbReference>
<keyword evidence="2 5" id="KW-0479">Metal-binding</keyword>
<organism evidence="7 8">
    <name type="scientific">Tectimicrobiota bacterium</name>
    <dbReference type="NCBI Taxonomy" id="2528274"/>
    <lineage>
        <taxon>Bacteria</taxon>
        <taxon>Pseudomonadati</taxon>
        <taxon>Nitrospinota/Tectimicrobiota group</taxon>
        <taxon>Candidatus Tectimicrobiota</taxon>
    </lineage>
</organism>
<evidence type="ECO:0000313" key="8">
    <source>
        <dbReference type="Proteomes" id="UP000712673"/>
    </source>
</evidence>
<dbReference type="Gene3D" id="3.20.20.60">
    <property type="entry name" value="Phosphoenolpyruvate-binding domains"/>
    <property type="match status" value="1"/>
</dbReference>
<evidence type="ECO:0000313" key="7">
    <source>
        <dbReference type="EMBL" id="MBM3225153.1"/>
    </source>
</evidence>
<gene>
    <name evidence="7" type="ORF">FJZ47_15315</name>
</gene>
<dbReference type="Pfam" id="PF03328">
    <property type="entry name" value="HpcH_HpaI"/>
    <property type="match status" value="1"/>
</dbReference>
<comment type="cofactor">
    <cofactor evidence="1">
        <name>Mg(2+)</name>
        <dbReference type="ChEBI" id="CHEBI:18420"/>
    </cofactor>
</comment>
<dbReference type="GO" id="GO:0000287">
    <property type="term" value="F:magnesium ion binding"/>
    <property type="evidence" value="ECO:0007669"/>
    <property type="project" value="TreeGrafter"/>
</dbReference>
<dbReference type="GO" id="GO:0016829">
    <property type="term" value="F:lyase activity"/>
    <property type="evidence" value="ECO:0007669"/>
    <property type="project" value="UniProtKB-KW"/>
</dbReference>
<dbReference type="PIRSF" id="PIRSF015582">
    <property type="entry name" value="Cit_lyase_B"/>
    <property type="match status" value="1"/>
</dbReference>
<dbReference type="InterPro" id="IPR011206">
    <property type="entry name" value="Citrate_lyase_beta/mcl1/mcl2"/>
</dbReference>
<dbReference type="SUPFAM" id="SSF51621">
    <property type="entry name" value="Phosphoenolpyruvate/pyruvate domain"/>
    <property type="match status" value="1"/>
</dbReference>
<evidence type="ECO:0000256" key="2">
    <source>
        <dbReference type="ARBA" id="ARBA00022723"/>
    </source>
</evidence>
<feature type="domain" description="HpcH/HpaI aldolase/citrate lyase" evidence="6">
    <location>
        <begin position="5"/>
        <end position="229"/>
    </location>
</feature>
<evidence type="ECO:0000256" key="3">
    <source>
        <dbReference type="ARBA" id="ARBA00022842"/>
    </source>
</evidence>
<dbReference type="InterPro" id="IPR005000">
    <property type="entry name" value="Aldolase/citrate-lyase_domain"/>
</dbReference>
<dbReference type="GO" id="GO:0006107">
    <property type="term" value="P:oxaloacetate metabolic process"/>
    <property type="evidence" value="ECO:0007669"/>
    <property type="project" value="TreeGrafter"/>
</dbReference>
<sequence>MRPLRTLLFAPGNRPRILQKVGQCGADAVILDLEDAVPIAEKAATRPAVAAAVQAITSVPVYVRINPLVATTGFSQAIGEADIDAVVCPALAGIILPKAESPDDVRQADTLLTTLEEQRGIAPGSIDLVPIIETALGVQRAYDIATAGTRVKHCAFGAGDFTRDIGVRWSRREMESQYARSALVVASRAAGLEAPFDTVWVDLQDQRGLVRSARFAKQLGFQGKMLIHPSQVAPVNAVFAPSEAEVAFARRVVAAFQEAEAMGLASIQLEGQFIDYPIVESARQVLAMAAAGNPANV</sequence>
<keyword evidence="3 5" id="KW-0460">Magnesium</keyword>
<dbReference type="PANTHER" id="PTHR32308:SF0">
    <property type="entry name" value="HPCH_HPAI ALDOLASE_CITRATE LYASE DOMAIN-CONTAINING PROTEIN"/>
    <property type="match status" value="1"/>
</dbReference>
<comment type="caution">
    <text evidence="7">The sequence shown here is derived from an EMBL/GenBank/DDBJ whole genome shotgun (WGS) entry which is preliminary data.</text>
</comment>
<name>A0A937W1I1_UNCTE</name>
<dbReference type="InterPro" id="IPR040442">
    <property type="entry name" value="Pyrv_kinase-like_dom_sf"/>
</dbReference>
<proteinExistence type="predicted"/>
<evidence type="ECO:0000256" key="1">
    <source>
        <dbReference type="ARBA" id="ARBA00001946"/>
    </source>
</evidence>
<feature type="binding site" evidence="4">
    <location>
        <position position="133"/>
    </location>
    <ligand>
        <name>substrate</name>
    </ligand>
</feature>
<feature type="binding site" evidence="5">
    <location>
        <position position="160"/>
    </location>
    <ligand>
        <name>Mg(2+)</name>
        <dbReference type="ChEBI" id="CHEBI:18420"/>
    </ligand>
</feature>
<feature type="binding site" evidence="5">
    <location>
        <position position="133"/>
    </location>
    <ligand>
        <name>Mg(2+)</name>
        <dbReference type="ChEBI" id="CHEBI:18420"/>
    </ligand>
</feature>
<dbReference type="Proteomes" id="UP000712673">
    <property type="component" value="Unassembled WGS sequence"/>
</dbReference>
<keyword evidence="7" id="KW-0456">Lyase</keyword>
<evidence type="ECO:0000256" key="5">
    <source>
        <dbReference type="PIRSR" id="PIRSR015582-2"/>
    </source>
</evidence>
<accession>A0A937W1I1</accession>
<reference evidence="7" key="1">
    <citation type="submission" date="2019-03" db="EMBL/GenBank/DDBJ databases">
        <title>Lake Tanganyika Metagenome-Assembled Genomes (MAGs).</title>
        <authorList>
            <person name="Tran P."/>
        </authorList>
    </citation>
    <scope>NUCLEOTIDE SEQUENCE</scope>
    <source>
        <strain evidence="7">K_DeepCast_65m_m2_066</strain>
    </source>
</reference>
<dbReference type="AlphaFoldDB" id="A0A937W1I1"/>
<evidence type="ECO:0000256" key="4">
    <source>
        <dbReference type="PIRSR" id="PIRSR015582-1"/>
    </source>
</evidence>